<dbReference type="Gene3D" id="1.10.10.10">
    <property type="entry name" value="Winged helix-like DNA-binding domain superfamily/Winged helix DNA-binding domain"/>
    <property type="match status" value="1"/>
</dbReference>
<reference evidence="1" key="1">
    <citation type="journal article" date="2014" name="Int. J. Syst. Evol. Microbiol.">
        <title>Complete genome sequence of Corynebacterium casei LMG S-19264T (=DSM 44701T), isolated from a smear-ripened cheese.</title>
        <authorList>
            <consortium name="US DOE Joint Genome Institute (JGI-PGF)"/>
            <person name="Walter F."/>
            <person name="Albersmeier A."/>
            <person name="Kalinowski J."/>
            <person name="Ruckert C."/>
        </authorList>
    </citation>
    <scope>NUCLEOTIDE SEQUENCE</scope>
    <source>
        <strain evidence="1">JCM 12289</strain>
    </source>
</reference>
<organism evidence="1 2">
    <name type="scientific">Halococcus dombrowskii</name>
    <dbReference type="NCBI Taxonomy" id="179637"/>
    <lineage>
        <taxon>Archaea</taxon>
        <taxon>Methanobacteriati</taxon>
        <taxon>Methanobacteriota</taxon>
        <taxon>Stenosarchaea group</taxon>
        <taxon>Halobacteria</taxon>
        <taxon>Halobacteriales</taxon>
        <taxon>Halococcaceae</taxon>
        <taxon>Halococcus</taxon>
    </lineage>
</organism>
<evidence type="ECO:0000313" key="1">
    <source>
        <dbReference type="EMBL" id="GAA0464389.1"/>
    </source>
</evidence>
<name>A0AAV3SI86_HALDO</name>
<comment type="caution">
    <text evidence="1">The sequence shown here is derived from an EMBL/GenBank/DDBJ whole genome shotgun (WGS) entry which is preliminary data.</text>
</comment>
<gene>
    <name evidence="1" type="ORF">GCM10008985_21550</name>
</gene>
<proteinExistence type="predicted"/>
<dbReference type="EMBL" id="BAAADN010000031">
    <property type="protein sequence ID" value="GAA0464389.1"/>
    <property type="molecule type" value="Genomic_DNA"/>
</dbReference>
<reference evidence="1" key="2">
    <citation type="submission" date="2023-12" db="EMBL/GenBank/DDBJ databases">
        <authorList>
            <person name="Sun Q."/>
            <person name="Inoue M."/>
        </authorList>
    </citation>
    <scope>NUCLEOTIDE SEQUENCE</scope>
    <source>
        <strain evidence="1">JCM 12289</strain>
    </source>
</reference>
<dbReference type="Proteomes" id="UP001500962">
    <property type="component" value="Unassembled WGS sequence"/>
</dbReference>
<dbReference type="InterPro" id="IPR036388">
    <property type="entry name" value="WH-like_DNA-bd_sf"/>
</dbReference>
<dbReference type="AlphaFoldDB" id="A0AAV3SI86"/>
<accession>A0AAV3SI86</accession>
<sequence>MPPLVPWMTGADGYILRLLDRTGVAMPPKAIALNLRAEYGASAPSEKHVGRRLREELSTHGLVHQPFQDEARAYYAITNLGERYLHDSDAEPAEFVAGMDDTTE</sequence>
<protein>
    <submittedName>
        <fullName evidence="1">Uncharacterized protein</fullName>
    </submittedName>
</protein>
<evidence type="ECO:0000313" key="2">
    <source>
        <dbReference type="Proteomes" id="UP001500962"/>
    </source>
</evidence>